<dbReference type="AlphaFoldDB" id="K5W510"/>
<dbReference type="HOGENOM" id="CLU_2961575_0_0_1"/>
<dbReference type="InParanoid" id="K5W510"/>
<protein>
    <submittedName>
        <fullName evidence="2">Uncharacterized protein</fullName>
    </submittedName>
</protein>
<name>K5W510_PHACS</name>
<dbReference type="Proteomes" id="UP000008370">
    <property type="component" value="Unassembled WGS sequence"/>
</dbReference>
<dbReference type="KEGG" id="pco:PHACADRAFT_162408"/>
<feature type="region of interest" description="Disordered" evidence="1">
    <location>
        <begin position="21"/>
        <end position="59"/>
    </location>
</feature>
<accession>K5W510</accession>
<reference evidence="2 3" key="1">
    <citation type="journal article" date="2012" name="BMC Genomics">
        <title>Comparative genomics of the white-rot fungi, Phanerochaete carnosa and P. chrysosporium, to elucidate the genetic basis of the distinct wood types they colonize.</title>
        <authorList>
            <person name="Suzuki H."/>
            <person name="MacDonald J."/>
            <person name="Syed K."/>
            <person name="Salamov A."/>
            <person name="Hori C."/>
            <person name="Aerts A."/>
            <person name="Henrissat B."/>
            <person name="Wiebenga A."/>
            <person name="vanKuyk P.A."/>
            <person name="Barry K."/>
            <person name="Lindquist E."/>
            <person name="LaButti K."/>
            <person name="Lapidus A."/>
            <person name="Lucas S."/>
            <person name="Coutinho P."/>
            <person name="Gong Y."/>
            <person name="Samejima M."/>
            <person name="Mahadevan R."/>
            <person name="Abou-Zaid M."/>
            <person name="de Vries R.P."/>
            <person name="Igarashi K."/>
            <person name="Yadav J.S."/>
            <person name="Grigoriev I.V."/>
            <person name="Master E.R."/>
        </authorList>
    </citation>
    <scope>NUCLEOTIDE SEQUENCE [LARGE SCALE GENOMIC DNA]</scope>
    <source>
        <strain evidence="2 3">HHB-10118-sp</strain>
    </source>
</reference>
<organism evidence="2 3">
    <name type="scientific">Phanerochaete carnosa (strain HHB-10118-sp)</name>
    <name type="common">White-rot fungus</name>
    <name type="synonym">Peniophora carnosa</name>
    <dbReference type="NCBI Taxonomy" id="650164"/>
    <lineage>
        <taxon>Eukaryota</taxon>
        <taxon>Fungi</taxon>
        <taxon>Dikarya</taxon>
        <taxon>Basidiomycota</taxon>
        <taxon>Agaricomycotina</taxon>
        <taxon>Agaricomycetes</taxon>
        <taxon>Polyporales</taxon>
        <taxon>Phanerochaetaceae</taxon>
        <taxon>Phanerochaete</taxon>
    </lineage>
</organism>
<proteinExistence type="predicted"/>
<sequence length="59" mass="6540">MTFLLRLSRGRERLNERRWAVASSSNSSAPGLRQSETVGRQRLLVGIRSGRGQERADGG</sequence>
<dbReference type="RefSeq" id="XP_007396734.1">
    <property type="nucleotide sequence ID" value="XM_007396672.1"/>
</dbReference>
<feature type="compositionally biased region" description="Polar residues" evidence="1">
    <location>
        <begin position="22"/>
        <end position="38"/>
    </location>
</feature>
<evidence type="ECO:0000313" key="2">
    <source>
        <dbReference type="EMBL" id="EKM54029.1"/>
    </source>
</evidence>
<gene>
    <name evidence="2" type="ORF">PHACADRAFT_162408</name>
</gene>
<dbReference type="EMBL" id="JH930473">
    <property type="protein sequence ID" value="EKM54029.1"/>
    <property type="molecule type" value="Genomic_DNA"/>
</dbReference>
<evidence type="ECO:0000313" key="3">
    <source>
        <dbReference type="Proteomes" id="UP000008370"/>
    </source>
</evidence>
<evidence type="ECO:0000256" key="1">
    <source>
        <dbReference type="SAM" id="MobiDB-lite"/>
    </source>
</evidence>
<keyword evidence="3" id="KW-1185">Reference proteome</keyword>
<dbReference type="GeneID" id="18909219"/>